<dbReference type="Proteomes" id="UP000075883">
    <property type="component" value="Unassembled WGS sequence"/>
</dbReference>
<evidence type="ECO:0000313" key="1">
    <source>
        <dbReference type="EnsemblMetazoa" id="ACUA004856-PA"/>
    </source>
</evidence>
<protein>
    <submittedName>
        <fullName evidence="1">Uncharacterized protein</fullName>
    </submittedName>
</protein>
<dbReference type="VEuPathDB" id="VectorBase:ACUA004856"/>
<sequence length="170" mass="19992">MMWSRLTLRVNRPMWMRIGRGVTERSRRFRFDEPDRERRLRESLFDFSTEAARLCLFSLSLSRGSELRRSDLSFDLDRILVPFADGSFAVAADCLSQLWAGSAGLLLRERERVLVLRLVRERSASLLDDDDELEDDELLLEELERDPELLRDELLPDELFGVKQRDTEKD</sequence>
<reference evidence="1" key="2">
    <citation type="submission" date="2020-05" db="UniProtKB">
        <authorList>
            <consortium name="EnsemblMetazoa"/>
        </authorList>
    </citation>
    <scope>IDENTIFICATION</scope>
    <source>
        <strain evidence="1">A-37</strain>
    </source>
</reference>
<organism evidence="1 2">
    <name type="scientific">Anopheles culicifacies</name>
    <dbReference type="NCBI Taxonomy" id="139723"/>
    <lineage>
        <taxon>Eukaryota</taxon>
        <taxon>Metazoa</taxon>
        <taxon>Ecdysozoa</taxon>
        <taxon>Arthropoda</taxon>
        <taxon>Hexapoda</taxon>
        <taxon>Insecta</taxon>
        <taxon>Pterygota</taxon>
        <taxon>Neoptera</taxon>
        <taxon>Endopterygota</taxon>
        <taxon>Diptera</taxon>
        <taxon>Nematocera</taxon>
        <taxon>Culicoidea</taxon>
        <taxon>Culicidae</taxon>
        <taxon>Anophelinae</taxon>
        <taxon>Anopheles</taxon>
        <taxon>culicifacies species complex</taxon>
    </lineage>
</organism>
<evidence type="ECO:0000313" key="2">
    <source>
        <dbReference type="Proteomes" id="UP000075883"/>
    </source>
</evidence>
<name>A0A182LY93_9DIPT</name>
<keyword evidence="2" id="KW-1185">Reference proteome</keyword>
<accession>A0A182LY93</accession>
<proteinExistence type="predicted"/>
<dbReference type="EMBL" id="AXCM01001763">
    <property type="status" value="NOT_ANNOTATED_CDS"/>
    <property type="molecule type" value="Genomic_DNA"/>
</dbReference>
<dbReference type="AlphaFoldDB" id="A0A182LY93"/>
<reference evidence="2" key="1">
    <citation type="submission" date="2013-09" db="EMBL/GenBank/DDBJ databases">
        <title>The Genome Sequence of Anopheles culicifacies species A.</title>
        <authorList>
            <consortium name="The Broad Institute Genomics Platform"/>
            <person name="Neafsey D.E."/>
            <person name="Besansky N."/>
            <person name="Howell P."/>
            <person name="Walton C."/>
            <person name="Young S.K."/>
            <person name="Zeng Q."/>
            <person name="Gargeya S."/>
            <person name="Fitzgerald M."/>
            <person name="Haas B."/>
            <person name="Abouelleil A."/>
            <person name="Allen A.W."/>
            <person name="Alvarado L."/>
            <person name="Arachchi H.M."/>
            <person name="Berlin A.M."/>
            <person name="Chapman S.B."/>
            <person name="Gainer-Dewar J."/>
            <person name="Goldberg J."/>
            <person name="Griggs A."/>
            <person name="Gujja S."/>
            <person name="Hansen M."/>
            <person name="Howarth C."/>
            <person name="Imamovic A."/>
            <person name="Ireland A."/>
            <person name="Larimer J."/>
            <person name="McCowan C."/>
            <person name="Murphy C."/>
            <person name="Pearson M."/>
            <person name="Poon T.W."/>
            <person name="Priest M."/>
            <person name="Roberts A."/>
            <person name="Saif S."/>
            <person name="Shea T."/>
            <person name="Sisk P."/>
            <person name="Sykes S."/>
            <person name="Wortman J."/>
            <person name="Nusbaum C."/>
            <person name="Birren B."/>
        </authorList>
    </citation>
    <scope>NUCLEOTIDE SEQUENCE [LARGE SCALE GENOMIC DNA]</scope>
    <source>
        <strain evidence="2">A-37</strain>
    </source>
</reference>
<dbReference type="EnsemblMetazoa" id="ACUA004856-RA">
    <property type="protein sequence ID" value="ACUA004856-PA"/>
    <property type="gene ID" value="ACUA004856"/>
</dbReference>